<protein>
    <submittedName>
        <fullName evidence="2">Uncharacterized protein</fullName>
    </submittedName>
</protein>
<comment type="caution">
    <text evidence="2">The sequence shown here is derived from an EMBL/GenBank/DDBJ whole genome shotgun (WGS) entry which is preliminary data.</text>
</comment>
<name>A0A8X6I6G6_9ARAC</name>
<sequence length="119" mass="13862">MMRSQREEGRRVYKPAPADSNSETCHDIAFFSHMERSHRMTTQRPVEERDSVKRTQAIPEVVYQSVDQTIYHLKDERTKSYINETHTIKSLISDPIPLKDGILFKRKASPGNKEMQVEA</sequence>
<dbReference type="EMBL" id="BMAV01024085">
    <property type="protein sequence ID" value="GFS29968.1"/>
    <property type="molecule type" value="Genomic_DNA"/>
</dbReference>
<reference evidence="2" key="1">
    <citation type="submission" date="2020-08" db="EMBL/GenBank/DDBJ databases">
        <title>Multicomponent nature underlies the extraordinary mechanical properties of spider dragline silk.</title>
        <authorList>
            <person name="Kono N."/>
            <person name="Nakamura H."/>
            <person name="Mori M."/>
            <person name="Yoshida Y."/>
            <person name="Ohtoshi R."/>
            <person name="Malay A.D."/>
            <person name="Moran D.A.P."/>
            <person name="Tomita M."/>
            <person name="Numata K."/>
            <person name="Arakawa K."/>
        </authorList>
    </citation>
    <scope>NUCLEOTIDE SEQUENCE</scope>
</reference>
<accession>A0A8X6I6G6</accession>
<dbReference type="Proteomes" id="UP000886998">
    <property type="component" value="Unassembled WGS sequence"/>
</dbReference>
<feature type="region of interest" description="Disordered" evidence="1">
    <location>
        <begin position="34"/>
        <end position="53"/>
    </location>
</feature>
<gene>
    <name evidence="2" type="ORF">TNIN_337701</name>
</gene>
<evidence type="ECO:0000313" key="3">
    <source>
        <dbReference type="Proteomes" id="UP000886998"/>
    </source>
</evidence>
<feature type="compositionally biased region" description="Basic and acidic residues" evidence="1">
    <location>
        <begin position="1"/>
        <end position="11"/>
    </location>
</feature>
<evidence type="ECO:0000313" key="2">
    <source>
        <dbReference type="EMBL" id="GFS29968.1"/>
    </source>
</evidence>
<organism evidence="2 3">
    <name type="scientific">Trichonephila inaurata madagascariensis</name>
    <dbReference type="NCBI Taxonomy" id="2747483"/>
    <lineage>
        <taxon>Eukaryota</taxon>
        <taxon>Metazoa</taxon>
        <taxon>Ecdysozoa</taxon>
        <taxon>Arthropoda</taxon>
        <taxon>Chelicerata</taxon>
        <taxon>Arachnida</taxon>
        <taxon>Araneae</taxon>
        <taxon>Araneomorphae</taxon>
        <taxon>Entelegynae</taxon>
        <taxon>Araneoidea</taxon>
        <taxon>Nephilidae</taxon>
        <taxon>Trichonephila</taxon>
        <taxon>Trichonephila inaurata</taxon>
    </lineage>
</organism>
<keyword evidence="3" id="KW-1185">Reference proteome</keyword>
<proteinExistence type="predicted"/>
<evidence type="ECO:0000256" key="1">
    <source>
        <dbReference type="SAM" id="MobiDB-lite"/>
    </source>
</evidence>
<dbReference type="AlphaFoldDB" id="A0A8X6I6G6"/>
<feature type="region of interest" description="Disordered" evidence="1">
    <location>
        <begin position="1"/>
        <end position="24"/>
    </location>
</feature>